<evidence type="ECO:0000256" key="3">
    <source>
        <dbReference type="SAM" id="Phobius"/>
    </source>
</evidence>
<reference evidence="4" key="2">
    <citation type="submission" date="2020-09" db="EMBL/GenBank/DDBJ databases">
        <authorList>
            <person name="Sun Q."/>
            <person name="Ohkuma M."/>
        </authorList>
    </citation>
    <scope>NUCLEOTIDE SEQUENCE</scope>
    <source>
        <strain evidence="4">JCM 3276</strain>
    </source>
</reference>
<feature type="compositionally biased region" description="Basic and acidic residues" evidence="2">
    <location>
        <begin position="220"/>
        <end position="232"/>
    </location>
</feature>
<feature type="transmembrane region" description="Helical" evidence="3">
    <location>
        <begin position="27"/>
        <end position="48"/>
    </location>
</feature>
<keyword evidence="1" id="KW-0175">Coiled coil</keyword>
<accession>A0A918G1S8</accession>
<name>A0A918G1S8_9PSEU</name>
<feature type="transmembrane region" description="Helical" evidence="3">
    <location>
        <begin position="54"/>
        <end position="73"/>
    </location>
</feature>
<dbReference type="AlphaFoldDB" id="A0A918G1S8"/>
<feature type="region of interest" description="Disordered" evidence="2">
    <location>
        <begin position="204"/>
        <end position="232"/>
    </location>
</feature>
<feature type="transmembrane region" description="Helical" evidence="3">
    <location>
        <begin position="94"/>
        <end position="117"/>
    </location>
</feature>
<reference evidence="4" key="1">
    <citation type="journal article" date="2014" name="Int. J. Syst. Evol. Microbiol.">
        <title>Complete genome sequence of Corynebacterium casei LMG S-19264T (=DSM 44701T), isolated from a smear-ripened cheese.</title>
        <authorList>
            <consortium name="US DOE Joint Genome Institute (JGI-PGF)"/>
            <person name="Walter F."/>
            <person name="Albersmeier A."/>
            <person name="Kalinowski J."/>
            <person name="Ruckert C."/>
        </authorList>
    </citation>
    <scope>NUCLEOTIDE SEQUENCE</scope>
    <source>
        <strain evidence="4">JCM 3276</strain>
    </source>
</reference>
<evidence type="ECO:0000256" key="2">
    <source>
        <dbReference type="SAM" id="MobiDB-lite"/>
    </source>
</evidence>
<evidence type="ECO:0000313" key="4">
    <source>
        <dbReference type="EMBL" id="GGS14829.1"/>
    </source>
</evidence>
<feature type="coiled-coil region" evidence="1">
    <location>
        <begin position="133"/>
        <end position="195"/>
    </location>
</feature>
<dbReference type="InterPro" id="IPR025519">
    <property type="entry name" value="DUF4407"/>
</dbReference>
<comment type="caution">
    <text evidence="4">The sequence shown here is derived from an EMBL/GenBank/DDBJ whole genome shotgun (WGS) entry which is preliminary data.</text>
</comment>
<evidence type="ECO:0000313" key="5">
    <source>
        <dbReference type="Proteomes" id="UP000660680"/>
    </source>
</evidence>
<keyword evidence="3" id="KW-0812">Transmembrane</keyword>
<organism evidence="4 5">
    <name type="scientific">Actinokineospora fastidiosa</name>
    <dbReference type="NCBI Taxonomy" id="1816"/>
    <lineage>
        <taxon>Bacteria</taxon>
        <taxon>Bacillati</taxon>
        <taxon>Actinomycetota</taxon>
        <taxon>Actinomycetes</taxon>
        <taxon>Pseudonocardiales</taxon>
        <taxon>Pseudonocardiaceae</taxon>
        <taxon>Actinokineospora</taxon>
    </lineage>
</organism>
<proteinExistence type="predicted"/>
<dbReference type="EMBL" id="BMRB01000001">
    <property type="protein sequence ID" value="GGS14829.1"/>
    <property type="molecule type" value="Genomic_DNA"/>
</dbReference>
<gene>
    <name evidence="4" type="ORF">GCM10010171_03430</name>
</gene>
<dbReference type="Pfam" id="PF14362">
    <property type="entry name" value="DUF4407"/>
    <property type="match status" value="1"/>
</dbReference>
<keyword evidence="5" id="KW-1185">Reference proteome</keyword>
<dbReference type="RefSeq" id="WP_189208502.1">
    <property type="nucleotide sequence ID" value="NZ_BMRB01000001.1"/>
</dbReference>
<sequence>MRQLLARLAGARPDVLARAPGDLGKQAAMGGVLLTTAGLAGVSAFFALHSALGLGPVAAVAAALVWFVVILNLDRMLVISMGSVSGFWHKAAVAVPRLALAFVIGAVVSTPLVLRIFQPEIEAELTSMRAEAYQRSQVELDAAFRQIEDLTVEERRLLAVIEGRDGPSVAGDPDVVAAKEAYERADEIYREAERIAQCELDGTCGSGVPGVGESQRQKRAAADRARADRDAAKRKLDEVTAAATDRMDEGAAAAVAAARAKLPEVQSDLSVAQERKRAAEADAHEAQNGNSGMLARLTALDRIGDEHSGAATARLMLFLLFLFVEILPILVKVLMSVGSDSLYDRIAARSDDAADADDELRVANDRKLRQAEEDARVAVAQQRVDAQIEVGRRATEKLVERQSAIALRSVEVWAEVAMARTDEELDRWYRAHVRPHDFGPTGSAPHGQTPYGQAPYGQTPYGQAAYGSPEDTVRLRPVHTNGHHY</sequence>
<feature type="region of interest" description="Disordered" evidence="2">
    <location>
        <begin position="438"/>
        <end position="485"/>
    </location>
</feature>
<evidence type="ECO:0008006" key="6">
    <source>
        <dbReference type="Google" id="ProtNLM"/>
    </source>
</evidence>
<protein>
    <recommendedName>
        <fullName evidence="6">DUF4407 domain-containing protein</fullName>
    </recommendedName>
</protein>
<keyword evidence="3" id="KW-0472">Membrane</keyword>
<keyword evidence="3" id="KW-1133">Transmembrane helix</keyword>
<dbReference type="Proteomes" id="UP000660680">
    <property type="component" value="Unassembled WGS sequence"/>
</dbReference>
<evidence type="ECO:0000256" key="1">
    <source>
        <dbReference type="SAM" id="Coils"/>
    </source>
</evidence>